<keyword evidence="3" id="KW-1185">Reference proteome</keyword>
<name>A0A1Y2GVQ9_9FUNG</name>
<dbReference type="Proteomes" id="UP000193648">
    <property type="component" value="Unassembled WGS sequence"/>
</dbReference>
<gene>
    <name evidence="2" type="ORF">BCR41DRAFT_384481</name>
</gene>
<comment type="caution">
    <text evidence="2">The sequence shown here is derived from an EMBL/GenBank/DDBJ whole genome shotgun (WGS) entry which is preliminary data.</text>
</comment>
<sequence>MSTSLKYAEDQDGVYVAIPPSLVPPLVRQLASSNHDIRSESVHHLPTPAPSTNNSSTSQASTHWAFLDNQYRRGVGPLDGGAENNGNIFEPGVESGSEPGSDSRGHANSEGAPVAAAVSPGMLPPASTLPVQLLNRLYSFTTMTNTQNPTDVTSTSNIDNTSNNTSSITPSLQRRASSNEASIRAITAASRAHSNNASNYNYTRSIMQYPGLSQTSDFSRTGTGAAPIASTTTESTRLAAAAALVSSFSRQGSVNISTNEIGIGADGFATVGTNNTEGAGRRASLRGESAYIPSSLSMLFSDPEVMQAQSEVTERALLHQHEQQLRQRYRDSRRSFSFSGVATGNEGANPGIGSNPFGPPGRRRRRTFAGEDVEEEEEEEEGGNNGGNGDQRPLLRRSQSEFHSNQSQSQNQGQSQGHHLNVVEGYGYEVVGGQTTPLILAGMVGDEDYEDGDYHPYATIMSRSDFLAPHQPSSSSPLFPSPLTTLGVLNDPLEEQQSYAAGGVWQDYNNMDHLRRIGQPNSSTPLNQSHATYYHSVSNYHYSSHGNGDGIETESRVETTNGNNSNTVAPCQPGNSPWRRLHTRGLSYQSYMTSTTTSDNNNNNSNNNRSSNNNEMRKHWFRRCQVSREHIREHWLCGPLLSVVGSWGCCL</sequence>
<evidence type="ECO:0000313" key="2">
    <source>
        <dbReference type="EMBL" id="ORZ26386.1"/>
    </source>
</evidence>
<dbReference type="InParanoid" id="A0A1Y2GVQ9"/>
<feature type="compositionally biased region" description="Low complexity" evidence="1">
    <location>
        <begin position="150"/>
        <end position="171"/>
    </location>
</feature>
<dbReference type="RefSeq" id="XP_021884151.1">
    <property type="nucleotide sequence ID" value="XM_022027581.1"/>
</dbReference>
<evidence type="ECO:0000256" key="1">
    <source>
        <dbReference type="SAM" id="MobiDB-lite"/>
    </source>
</evidence>
<feature type="region of interest" description="Disordered" evidence="1">
    <location>
        <begin position="148"/>
        <end position="176"/>
    </location>
</feature>
<feature type="compositionally biased region" description="Polar residues" evidence="1">
    <location>
        <begin position="558"/>
        <end position="575"/>
    </location>
</feature>
<feature type="compositionally biased region" description="Acidic residues" evidence="1">
    <location>
        <begin position="371"/>
        <end position="382"/>
    </location>
</feature>
<evidence type="ECO:0000313" key="3">
    <source>
        <dbReference type="Proteomes" id="UP000193648"/>
    </source>
</evidence>
<feature type="region of interest" description="Disordered" evidence="1">
    <location>
        <begin position="338"/>
        <end position="394"/>
    </location>
</feature>
<feature type="region of interest" description="Disordered" evidence="1">
    <location>
        <begin position="77"/>
        <end position="119"/>
    </location>
</feature>
<feature type="region of interest" description="Disordered" evidence="1">
    <location>
        <begin position="35"/>
        <end position="61"/>
    </location>
</feature>
<dbReference type="EMBL" id="MCFF01000007">
    <property type="protein sequence ID" value="ORZ26386.1"/>
    <property type="molecule type" value="Genomic_DNA"/>
</dbReference>
<dbReference type="GeneID" id="33569424"/>
<proteinExistence type="predicted"/>
<feature type="region of interest" description="Disordered" evidence="1">
    <location>
        <begin position="592"/>
        <end position="614"/>
    </location>
</feature>
<accession>A0A1Y2GVQ9</accession>
<feature type="region of interest" description="Disordered" evidence="1">
    <location>
        <begin position="554"/>
        <end position="576"/>
    </location>
</feature>
<protein>
    <submittedName>
        <fullName evidence="2">Uncharacterized protein</fullName>
    </submittedName>
</protein>
<dbReference type="AlphaFoldDB" id="A0A1Y2GVQ9"/>
<organism evidence="2 3">
    <name type="scientific">Lobosporangium transversale</name>
    <dbReference type="NCBI Taxonomy" id="64571"/>
    <lineage>
        <taxon>Eukaryota</taxon>
        <taxon>Fungi</taxon>
        <taxon>Fungi incertae sedis</taxon>
        <taxon>Mucoromycota</taxon>
        <taxon>Mortierellomycotina</taxon>
        <taxon>Mortierellomycetes</taxon>
        <taxon>Mortierellales</taxon>
        <taxon>Mortierellaceae</taxon>
        <taxon>Lobosporangium</taxon>
    </lineage>
</organism>
<dbReference type="OrthoDB" id="2449489at2759"/>
<feature type="compositionally biased region" description="Low complexity" evidence="1">
    <location>
        <begin position="50"/>
        <end position="61"/>
    </location>
</feature>
<reference evidence="2 3" key="1">
    <citation type="submission" date="2016-07" db="EMBL/GenBank/DDBJ databases">
        <title>Pervasive Adenine N6-methylation of Active Genes in Fungi.</title>
        <authorList>
            <consortium name="DOE Joint Genome Institute"/>
            <person name="Mondo S.J."/>
            <person name="Dannebaum R.O."/>
            <person name="Kuo R.C."/>
            <person name="Labutti K."/>
            <person name="Haridas S."/>
            <person name="Kuo A."/>
            <person name="Salamov A."/>
            <person name="Ahrendt S.R."/>
            <person name="Lipzen A."/>
            <person name="Sullivan W."/>
            <person name="Andreopoulos W.B."/>
            <person name="Clum A."/>
            <person name="Lindquist E."/>
            <person name="Daum C."/>
            <person name="Ramamoorthy G.K."/>
            <person name="Gryganskyi A."/>
            <person name="Culley D."/>
            <person name="Magnuson J.K."/>
            <person name="James T.Y."/>
            <person name="O'Malley M.A."/>
            <person name="Stajich J.E."/>
            <person name="Spatafora J.W."/>
            <person name="Visel A."/>
            <person name="Grigoriev I.V."/>
        </authorList>
    </citation>
    <scope>NUCLEOTIDE SEQUENCE [LARGE SCALE GENOMIC DNA]</scope>
    <source>
        <strain evidence="2 3">NRRL 3116</strain>
    </source>
</reference>